<feature type="binding site" evidence="2">
    <location>
        <position position="105"/>
    </location>
    <ligand>
        <name>CoA</name>
        <dbReference type="ChEBI" id="CHEBI:57287"/>
    </ligand>
</feature>
<evidence type="ECO:0000259" key="5">
    <source>
        <dbReference type="Pfam" id="PF17837"/>
    </source>
</evidence>
<organism evidence="6 7">
    <name type="scientific">Actinopolyspora mortivallis</name>
    <dbReference type="NCBI Taxonomy" id="33906"/>
    <lineage>
        <taxon>Bacteria</taxon>
        <taxon>Bacillati</taxon>
        <taxon>Actinomycetota</taxon>
        <taxon>Actinomycetes</taxon>
        <taxon>Actinopolysporales</taxon>
        <taxon>Actinopolysporaceae</taxon>
        <taxon>Actinopolyspora</taxon>
    </lineage>
</organism>
<dbReference type="GO" id="GO:0000287">
    <property type="term" value="F:magnesium ion binding"/>
    <property type="evidence" value="ECO:0007669"/>
    <property type="project" value="InterPro"/>
</dbReference>
<feature type="domain" description="4'-phosphopantetheinyl transferase N-terminal" evidence="5">
    <location>
        <begin position="27"/>
        <end position="93"/>
    </location>
</feature>
<dbReference type="EMBL" id="PVSR01000001">
    <property type="protein sequence ID" value="PRW65249.1"/>
    <property type="molecule type" value="Genomic_DNA"/>
</dbReference>
<dbReference type="InterPro" id="IPR037143">
    <property type="entry name" value="4-PPantetheinyl_Trfase_dom_sf"/>
</dbReference>
<keyword evidence="3" id="KW-0460">Magnesium</keyword>
<dbReference type="RefSeq" id="WP_106112116.1">
    <property type="nucleotide sequence ID" value="NZ_PVSR01000001.1"/>
</dbReference>
<evidence type="ECO:0000313" key="6">
    <source>
        <dbReference type="EMBL" id="PRW65249.1"/>
    </source>
</evidence>
<keyword evidence="3" id="KW-0479">Metal-binding</keyword>
<dbReference type="PRINTS" id="PR01399">
    <property type="entry name" value="ENTSNTHTASED"/>
</dbReference>
<evidence type="ECO:0000256" key="1">
    <source>
        <dbReference type="ARBA" id="ARBA00022679"/>
    </source>
</evidence>
<dbReference type="FunCoup" id="A0A2T0H1K0">
    <property type="interactions" value="2"/>
</dbReference>
<keyword evidence="1 6" id="KW-0808">Transferase</keyword>
<dbReference type="Proteomes" id="UP000239352">
    <property type="component" value="Unassembled WGS sequence"/>
</dbReference>
<feature type="binding site" evidence="2">
    <location>
        <position position="39"/>
    </location>
    <ligand>
        <name>CoA</name>
        <dbReference type="ChEBI" id="CHEBI:57287"/>
    </ligand>
</feature>
<feature type="binding site" evidence="2">
    <location>
        <position position="47"/>
    </location>
    <ligand>
        <name>CoA</name>
        <dbReference type="ChEBI" id="CHEBI:57287"/>
    </ligand>
</feature>
<proteinExistence type="predicted"/>
<feature type="domain" description="4'-phosphopantetheinyl transferase" evidence="4">
    <location>
        <begin position="102"/>
        <end position="180"/>
    </location>
</feature>
<dbReference type="InterPro" id="IPR008278">
    <property type="entry name" value="4-PPantetheinyl_Trfase_dom"/>
</dbReference>
<evidence type="ECO:0000256" key="2">
    <source>
        <dbReference type="PIRSR" id="PIRSR603542-1"/>
    </source>
</evidence>
<dbReference type="GO" id="GO:0009239">
    <property type="term" value="P:enterobactin biosynthetic process"/>
    <property type="evidence" value="ECO:0007669"/>
    <property type="project" value="InterPro"/>
</dbReference>
<feature type="binding site" evidence="2">
    <location>
        <position position="151"/>
    </location>
    <ligand>
        <name>CoA</name>
        <dbReference type="ChEBI" id="CHEBI:57287"/>
    </ligand>
</feature>
<dbReference type="GO" id="GO:0008897">
    <property type="term" value="F:holo-[acyl-carrier-protein] synthase activity"/>
    <property type="evidence" value="ECO:0007669"/>
    <property type="project" value="InterPro"/>
</dbReference>
<sequence>MIERILPEEVVSSETFGDDPRARLLPQEERFVARAVHSRRREFTVARHCARRALARLGYDEVPVPQGESRQPVWPAGVVGSITHCTGYCAAAVTSSADVLTVGIDAESDAPLPTGVLDQVSTEEERRLLEQLPDGDNWDRLLFSAKESVYKAWFPLTGRWLGFTDAFVRFERGGRFRAELTVPPVELPAGTLTGFTGHFVTSAGLMATSVVVRPGDLRGRNRPNGKEPTRP</sequence>
<dbReference type="GO" id="GO:0005886">
    <property type="term" value="C:plasma membrane"/>
    <property type="evidence" value="ECO:0007669"/>
    <property type="project" value="TreeGrafter"/>
</dbReference>
<dbReference type="InterPro" id="IPR003542">
    <property type="entry name" value="Enbac_synth_compD-like"/>
</dbReference>
<feature type="binding site" evidence="3">
    <location>
        <position position="105"/>
    </location>
    <ligand>
        <name>Mg(2+)</name>
        <dbReference type="ChEBI" id="CHEBI:18420"/>
    </ligand>
</feature>
<dbReference type="SUPFAM" id="SSF56214">
    <property type="entry name" value="4'-phosphopantetheinyl transferase"/>
    <property type="match status" value="1"/>
</dbReference>
<reference evidence="6 7" key="1">
    <citation type="submission" date="2018-03" db="EMBL/GenBank/DDBJ databases">
        <title>Actinopolyspora mortivallis from Sahara, screening for active biomolecules.</title>
        <authorList>
            <person name="Selama O."/>
            <person name="Wellington E.M.H."/>
            <person name="Hacene H."/>
        </authorList>
    </citation>
    <scope>NUCLEOTIDE SEQUENCE [LARGE SCALE GENOMIC DNA]</scope>
    <source>
        <strain evidence="6 7">M5A</strain>
    </source>
</reference>
<feature type="binding site" evidence="2">
    <location>
        <position position="147"/>
    </location>
    <ligand>
        <name>CoA</name>
        <dbReference type="ChEBI" id="CHEBI:57287"/>
    </ligand>
</feature>
<comment type="caution">
    <text evidence="6">The sequence shown here is derived from an EMBL/GenBank/DDBJ whole genome shotgun (WGS) entry which is preliminary data.</text>
</comment>
<feature type="binding site" evidence="3">
    <location>
        <position position="106"/>
    </location>
    <ligand>
        <name>Mg(2+)</name>
        <dbReference type="ChEBI" id="CHEBI:18420"/>
    </ligand>
</feature>
<feature type="binding site" evidence="3">
    <location>
        <position position="107"/>
    </location>
    <ligand>
        <name>Mg(2+)</name>
        <dbReference type="ChEBI" id="CHEBI:18420"/>
    </ligand>
</feature>
<dbReference type="Pfam" id="PF17837">
    <property type="entry name" value="4PPT_N"/>
    <property type="match status" value="1"/>
</dbReference>
<dbReference type="PANTHER" id="PTHR38096">
    <property type="entry name" value="ENTEROBACTIN SYNTHASE COMPONENT D"/>
    <property type="match status" value="1"/>
</dbReference>
<dbReference type="PANTHER" id="PTHR38096:SF1">
    <property type="entry name" value="ENTEROBACTIN SYNTHASE COMPONENT D"/>
    <property type="match status" value="1"/>
</dbReference>
<dbReference type="Pfam" id="PF01648">
    <property type="entry name" value="ACPS"/>
    <property type="match status" value="1"/>
</dbReference>
<evidence type="ECO:0000313" key="7">
    <source>
        <dbReference type="Proteomes" id="UP000239352"/>
    </source>
</evidence>
<keyword evidence="7" id="KW-1185">Reference proteome</keyword>
<dbReference type="InterPro" id="IPR041354">
    <property type="entry name" value="4PPT_N"/>
</dbReference>
<dbReference type="Gene3D" id="3.90.470.20">
    <property type="entry name" value="4'-phosphopantetheinyl transferase domain"/>
    <property type="match status" value="1"/>
</dbReference>
<accession>A0A2T0H1K0</accession>
<dbReference type="GO" id="GO:0009366">
    <property type="term" value="C:enterobactin synthetase complex"/>
    <property type="evidence" value="ECO:0007669"/>
    <property type="project" value="InterPro"/>
</dbReference>
<dbReference type="AlphaFoldDB" id="A0A2T0H1K0"/>
<gene>
    <name evidence="6" type="ORF">CEP50_01635</name>
</gene>
<evidence type="ECO:0000259" key="4">
    <source>
        <dbReference type="Pfam" id="PF01648"/>
    </source>
</evidence>
<comment type="cofactor">
    <cofactor evidence="3">
        <name>Mg(2+)</name>
        <dbReference type="ChEBI" id="CHEBI:18420"/>
    </cofactor>
</comment>
<feature type="binding site" evidence="2">
    <location>
        <position position="161"/>
    </location>
    <ligand>
        <name>CoA</name>
        <dbReference type="ChEBI" id="CHEBI:57287"/>
    </ligand>
</feature>
<dbReference type="InParanoid" id="A0A2T0H1K0"/>
<dbReference type="STRING" id="1050202.GCA_000384035_01164"/>
<evidence type="ECO:0000256" key="3">
    <source>
        <dbReference type="PIRSR" id="PIRSR603542-2"/>
    </source>
</evidence>
<protein>
    <submittedName>
        <fullName evidence="6">4'-phosphopantetheinyl transferase</fullName>
    </submittedName>
</protein>
<name>A0A2T0H1K0_ACTMO</name>
<feature type="binding site" evidence="2">
    <location>
        <begin position="83"/>
        <end position="84"/>
    </location>
    <ligand>
        <name>CoA</name>
        <dbReference type="ChEBI" id="CHEBI:57287"/>
    </ligand>
</feature>